<feature type="coiled-coil region" evidence="4">
    <location>
        <begin position="135"/>
        <end position="206"/>
    </location>
</feature>
<keyword evidence="5" id="KW-0812">Transmembrane</keyword>
<feature type="transmembrane region" description="Helical" evidence="5">
    <location>
        <begin position="470"/>
        <end position="492"/>
    </location>
</feature>
<keyword evidence="4" id="KW-0175">Coiled coil</keyword>
<reference evidence="7" key="1">
    <citation type="journal article" date="2014" name="ISME J.">
        <title>Ecophysiology of Thioploca ingrica as revealed by the complete genome sequence supplemented with proteomic evidence.</title>
        <authorList>
            <person name="Kojima H."/>
            <person name="Ogura Y."/>
            <person name="Yamamoto N."/>
            <person name="Togashi T."/>
            <person name="Mori H."/>
            <person name="Watanabe T."/>
            <person name="Nemoto F."/>
            <person name="Kurokawa K."/>
            <person name="Hayashi T."/>
            <person name="Fukui M."/>
        </authorList>
    </citation>
    <scope>NUCLEOTIDE SEQUENCE [LARGE SCALE GENOMIC DNA]</scope>
</reference>
<protein>
    <submittedName>
        <fullName evidence="7">OmpA/MotB protein</fullName>
    </submittedName>
</protein>
<dbReference type="Gene3D" id="3.30.1330.60">
    <property type="entry name" value="OmpA-like domain"/>
    <property type="match status" value="1"/>
</dbReference>
<dbReference type="STRING" id="40754.THII_1629"/>
<keyword evidence="2 3" id="KW-0472">Membrane</keyword>
<keyword evidence="5" id="KW-1133">Transmembrane helix</keyword>
<evidence type="ECO:0000256" key="3">
    <source>
        <dbReference type="PROSITE-ProRule" id="PRU00473"/>
    </source>
</evidence>
<proteinExistence type="predicted"/>
<sequence>MEEYTQLRNLLLESEQRRLEQLEIRFNDYQQRTHDVAEVLPSALRSSPNQADLILALQAPVDNCVKQSVQQDPKTFAQAIMPVMVPVLRKTIADAFKSIREFLHEQQASISHLDNRISQLEQGQITDLLNRLSYIEQAVAYLNDLEQRINTLERSKLSQLINKISSLDAHVNTLEQEQINKLVIRLTELEQSLSQLETSLGNEEKRVNELVKFLPKAIRQATQSEPATSTEVQLINKEEELTESLQMPIEYCIKSSVERDAHSFADILFPVMGPAIRKSINETFKSIVQNINTSLERSLSLQGLSWRLEAWRSGRPFSDIVLQNILVYRVEQVFLIHRETGLLMQHQSQDGTQIGDSEAISAMLTAIQDFIRDSFSTGKTEELDSVEVGDYTVWMERGPYAVLACVIRGIAPYEFKKTMRINLEAIHARYGKALRQFAGDSASLEPCKPLLQKTLQSEVKPEAQSQRNRLFSPTLIIVFSILFLLLLGWGYLHWRYQQRLDEYVKRLQTTPGIVLISTDYRNGQLIVQGLRDPLAADPQKIAQQFGLTKQEVISQWQFYQDLHPQFVEQRLQQWLAPPKTVQLSVANSVLYLRGHADPDWINKVNNQGMVTLGISRIDSKELIDNNAFFSQTQAEFDRYLKALQNTLGIVITANEIEGNQRIITGLRDPLAEDPLTIAQQLQLSDKVKNNLVMRWRSYQDLTPDFVEKRLQRRLNPPSTVKLQLKGEVLSLSGHASQAWIDKAIREVQGMAGVNQINRELLLETDQFLLIQAKNKLEPPPQIILTVNQGVLKIAGHADKNTTEQLRQRIQELQGFASIDTQELIDLDLLIHQIEQLVIYFNENTELKAGQQPTLQLLHQYLQQLQAIQADFTLQIMGDTDGLGTQESNQDLSKRRAETVYQWLVSQGITARYLVVAFPSAIRFGKPEPDWKERKVTFRIVVKKSSNNKDSGHDTKENLHDR</sequence>
<dbReference type="InterPro" id="IPR006664">
    <property type="entry name" value="OMP_bac"/>
</dbReference>
<evidence type="ECO:0000256" key="2">
    <source>
        <dbReference type="ARBA" id="ARBA00023136"/>
    </source>
</evidence>
<evidence type="ECO:0000259" key="6">
    <source>
        <dbReference type="PROSITE" id="PS51123"/>
    </source>
</evidence>
<keyword evidence="8" id="KW-1185">Reference proteome</keyword>
<dbReference type="PROSITE" id="PS51123">
    <property type="entry name" value="OMPA_2"/>
    <property type="match status" value="1"/>
</dbReference>
<dbReference type="KEGG" id="tig:THII_1629"/>
<feature type="domain" description="OmpA-like" evidence="6">
    <location>
        <begin position="826"/>
        <end position="947"/>
    </location>
</feature>
<dbReference type="SUPFAM" id="SSF103088">
    <property type="entry name" value="OmpA-like"/>
    <property type="match status" value="1"/>
</dbReference>
<dbReference type="InterPro" id="IPR006665">
    <property type="entry name" value="OmpA-like"/>
</dbReference>
<comment type="subcellular location">
    <subcellularLocation>
        <location evidence="1">Membrane</location>
    </subcellularLocation>
</comment>
<dbReference type="Pfam" id="PF00691">
    <property type="entry name" value="OmpA"/>
    <property type="match status" value="1"/>
</dbReference>
<dbReference type="InterPro" id="IPR036737">
    <property type="entry name" value="OmpA-like_sf"/>
</dbReference>
<dbReference type="PRINTS" id="PR01021">
    <property type="entry name" value="OMPADOMAIN"/>
</dbReference>
<evidence type="ECO:0000313" key="8">
    <source>
        <dbReference type="Proteomes" id="UP000031623"/>
    </source>
</evidence>
<dbReference type="HOGENOM" id="CLU_307527_0_0_6"/>
<dbReference type="Gene3D" id="1.20.5.340">
    <property type="match status" value="1"/>
</dbReference>
<dbReference type="AlphaFoldDB" id="A0A090BUY7"/>
<evidence type="ECO:0000313" key="7">
    <source>
        <dbReference type="EMBL" id="BAP55926.1"/>
    </source>
</evidence>
<accession>A0A090BUY7</accession>
<evidence type="ECO:0000256" key="5">
    <source>
        <dbReference type="SAM" id="Phobius"/>
    </source>
</evidence>
<evidence type="ECO:0000256" key="4">
    <source>
        <dbReference type="SAM" id="Coils"/>
    </source>
</evidence>
<name>A0A090BUY7_9GAMM</name>
<dbReference type="EMBL" id="AP014633">
    <property type="protein sequence ID" value="BAP55926.1"/>
    <property type="molecule type" value="Genomic_DNA"/>
</dbReference>
<organism evidence="7 8">
    <name type="scientific">Thioploca ingrica</name>
    <dbReference type="NCBI Taxonomy" id="40754"/>
    <lineage>
        <taxon>Bacteria</taxon>
        <taxon>Pseudomonadati</taxon>
        <taxon>Pseudomonadota</taxon>
        <taxon>Gammaproteobacteria</taxon>
        <taxon>Thiotrichales</taxon>
        <taxon>Thiotrichaceae</taxon>
        <taxon>Thioploca</taxon>
    </lineage>
</organism>
<evidence type="ECO:0000256" key="1">
    <source>
        <dbReference type="ARBA" id="ARBA00004370"/>
    </source>
</evidence>
<dbReference type="Proteomes" id="UP000031623">
    <property type="component" value="Chromosome"/>
</dbReference>
<dbReference type="GO" id="GO:0016020">
    <property type="term" value="C:membrane"/>
    <property type="evidence" value="ECO:0007669"/>
    <property type="project" value="UniProtKB-SubCell"/>
</dbReference>
<gene>
    <name evidence="7" type="ORF">THII_1629</name>
</gene>